<dbReference type="InterPro" id="IPR019826">
    <property type="entry name" value="Carboxylesterase_B_AS"/>
</dbReference>
<evidence type="ECO:0000313" key="5">
    <source>
        <dbReference type="EMBL" id="KAF9507968.1"/>
    </source>
</evidence>
<accession>A0A9P6DR14</accession>
<dbReference type="Pfam" id="PF00135">
    <property type="entry name" value="COesterase"/>
    <property type="match status" value="1"/>
</dbReference>
<evidence type="ECO:0000259" key="4">
    <source>
        <dbReference type="Pfam" id="PF00135"/>
    </source>
</evidence>
<organism evidence="5 6">
    <name type="scientific">Hydnum rufescens UP504</name>
    <dbReference type="NCBI Taxonomy" id="1448309"/>
    <lineage>
        <taxon>Eukaryota</taxon>
        <taxon>Fungi</taxon>
        <taxon>Dikarya</taxon>
        <taxon>Basidiomycota</taxon>
        <taxon>Agaricomycotina</taxon>
        <taxon>Agaricomycetes</taxon>
        <taxon>Cantharellales</taxon>
        <taxon>Hydnaceae</taxon>
        <taxon>Hydnum</taxon>
    </lineage>
</organism>
<keyword evidence="2 3" id="KW-0378">Hydrolase</keyword>
<dbReference type="GO" id="GO:0016787">
    <property type="term" value="F:hydrolase activity"/>
    <property type="evidence" value="ECO:0007669"/>
    <property type="project" value="UniProtKB-KW"/>
</dbReference>
<feature type="signal peptide" evidence="3">
    <location>
        <begin position="1"/>
        <end position="25"/>
    </location>
</feature>
<keyword evidence="3" id="KW-0732">Signal</keyword>
<evidence type="ECO:0000256" key="2">
    <source>
        <dbReference type="ARBA" id="ARBA00022801"/>
    </source>
</evidence>
<dbReference type="PROSITE" id="PS00122">
    <property type="entry name" value="CARBOXYLESTERASE_B_1"/>
    <property type="match status" value="1"/>
</dbReference>
<protein>
    <recommendedName>
        <fullName evidence="3">Carboxylic ester hydrolase</fullName>
        <ecNumber evidence="3">3.1.1.-</ecNumber>
    </recommendedName>
</protein>
<gene>
    <name evidence="5" type="ORF">BS47DRAFT_1384924</name>
</gene>
<comment type="caution">
    <text evidence="5">The sequence shown here is derived from an EMBL/GenBank/DDBJ whole genome shotgun (WGS) entry which is preliminary data.</text>
</comment>
<sequence>MVLIHSALALALTGFAVVSYPFVWGLPPDFTPSPCELTQPVVQLSQGRVSGEYICPSNSSIERFLGIPFALPPLGKLRFDAPKPIPDNPNRTIDAEKYGPSCIPVASPYPHPKISEDCLTVNVIRPASLVRTYGNTIVSHDWSLLTVLFTSSAKLPVMVWIYGGAFVVGSSESDDGSELVNQSLAIERPIIFVSMNYRLNLFGFLASSEVEKRAKVYWTSALPFKWVQKNIDAFGGDRDKVVVFGESAGAISIGAHLLSNRGEHSGLFRGAILQSGAAMGYPVMRAEKFNHSYARLAEQVGCARAQPEVLDCLRGVPVDQFLDVLKERPPGTVTPATEYPDHVVQDGDFYDGRPSEALDAGKIARVPTIIGSVLDEGTVFTPRNLNSEEELRKHITKNWVFDEPEALPEILDRLLQRYPDIPFLGSPYPSPSWPDWDDNNRIFPPLESNQFKRTASMFGDLMLESGRRVQLDDIANAGGVGVWNYRFIQPPEDFQTYLGVYHSSDVPYVFAKWADQPGARGQISRMMSHSWIRFAYFLDPNADTWFPWWPRFSLGTEKLFRSCIGILRSSGIDYREEALAYMGRDAAWLAVSGR</sequence>
<evidence type="ECO:0000256" key="3">
    <source>
        <dbReference type="RuleBase" id="RU361235"/>
    </source>
</evidence>
<dbReference type="SUPFAM" id="SSF53474">
    <property type="entry name" value="alpha/beta-Hydrolases"/>
    <property type="match status" value="1"/>
</dbReference>
<dbReference type="PANTHER" id="PTHR11559">
    <property type="entry name" value="CARBOXYLESTERASE"/>
    <property type="match status" value="1"/>
</dbReference>
<reference evidence="5" key="1">
    <citation type="journal article" date="2020" name="Nat. Commun.">
        <title>Large-scale genome sequencing of mycorrhizal fungi provides insights into the early evolution of symbiotic traits.</title>
        <authorList>
            <person name="Miyauchi S."/>
            <person name="Kiss E."/>
            <person name="Kuo A."/>
            <person name="Drula E."/>
            <person name="Kohler A."/>
            <person name="Sanchez-Garcia M."/>
            <person name="Morin E."/>
            <person name="Andreopoulos B."/>
            <person name="Barry K.W."/>
            <person name="Bonito G."/>
            <person name="Buee M."/>
            <person name="Carver A."/>
            <person name="Chen C."/>
            <person name="Cichocki N."/>
            <person name="Clum A."/>
            <person name="Culley D."/>
            <person name="Crous P.W."/>
            <person name="Fauchery L."/>
            <person name="Girlanda M."/>
            <person name="Hayes R.D."/>
            <person name="Keri Z."/>
            <person name="LaButti K."/>
            <person name="Lipzen A."/>
            <person name="Lombard V."/>
            <person name="Magnuson J."/>
            <person name="Maillard F."/>
            <person name="Murat C."/>
            <person name="Nolan M."/>
            <person name="Ohm R.A."/>
            <person name="Pangilinan J."/>
            <person name="Pereira M.F."/>
            <person name="Perotto S."/>
            <person name="Peter M."/>
            <person name="Pfister S."/>
            <person name="Riley R."/>
            <person name="Sitrit Y."/>
            <person name="Stielow J.B."/>
            <person name="Szollosi G."/>
            <person name="Zifcakova L."/>
            <person name="Stursova M."/>
            <person name="Spatafora J.W."/>
            <person name="Tedersoo L."/>
            <person name="Vaario L.M."/>
            <person name="Yamada A."/>
            <person name="Yan M."/>
            <person name="Wang P."/>
            <person name="Xu J."/>
            <person name="Bruns T."/>
            <person name="Baldrian P."/>
            <person name="Vilgalys R."/>
            <person name="Dunand C."/>
            <person name="Henrissat B."/>
            <person name="Grigoriev I.V."/>
            <person name="Hibbett D."/>
            <person name="Nagy L.G."/>
            <person name="Martin F.M."/>
        </authorList>
    </citation>
    <scope>NUCLEOTIDE SEQUENCE</scope>
    <source>
        <strain evidence="5">UP504</strain>
    </source>
</reference>
<dbReference type="InterPro" id="IPR019819">
    <property type="entry name" value="Carboxylesterase_B_CS"/>
</dbReference>
<comment type="similarity">
    <text evidence="1 3">Belongs to the type-B carboxylesterase/lipase family.</text>
</comment>
<dbReference type="InterPro" id="IPR029058">
    <property type="entry name" value="AB_hydrolase_fold"/>
</dbReference>
<keyword evidence="6" id="KW-1185">Reference proteome</keyword>
<proteinExistence type="inferred from homology"/>
<dbReference type="InterPro" id="IPR050309">
    <property type="entry name" value="Type-B_Carboxylest/Lipase"/>
</dbReference>
<dbReference type="EC" id="3.1.1.-" evidence="3"/>
<dbReference type="EMBL" id="MU129068">
    <property type="protein sequence ID" value="KAF9507968.1"/>
    <property type="molecule type" value="Genomic_DNA"/>
</dbReference>
<dbReference type="InterPro" id="IPR002018">
    <property type="entry name" value="CarbesteraseB"/>
</dbReference>
<evidence type="ECO:0000313" key="6">
    <source>
        <dbReference type="Proteomes" id="UP000886523"/>
    </source>
</evidence>
<dbReference type="Proteomes" id="UP000886523">
    <property type="component" value="Unassembled WGS sequence"/>
</dbReference>
<feature type="domain" description="Carboxylesterase type B" evidence="4">
    <location>
        <begin position="39"/>
        <end position="555"/>
    </location>
</feature>
<dbReference type="Gene3D" id="3.40.50.1820">
    <property type="entry name" value="alpha/beta hydrolase"/>
    <property type="match status" value="1"/>
</dbReference>
<dbReference type="PROSITE" id="PS00941">
    <property type="entry name" value="CARBOXYLESTERASE_B_2"/>
    <property type="match status" value="1"/>
</dbReference>
<dbReference type="OrthoDB" id="408631at2759"/>
<name>A0A9P6DR14_9AGAM</name>
<dbReference type="AlphaFoldDB" id="A0A9P6DR14"/>
<evidence type="ECO:0000256" key="1">
    <source>
        <dbReference type="ARBA" id="ARBA00005964"/>
    </source>
</evidence>
<feature type="chain" id="PRO_5040534979" description="Carboxylic ester hydrolase" evidence="3">
    <location>
        <begin position="26"/>
        <end position="594"/>
    </location>
</feature>